<organism evidence="4 5">
    <name type="scientific">Corynebacterium felinum</name>
    <dbReference type="NCBI Taxonomy" id="131318"/>
    <lineage>
        <taxon>Bacteria</taxon>
        <taxon>Bacillati</taxon>
        <taxon>Actinomycetota</taxon>
        <taxon>Actinomycetes</taxon>
        <taxon>Mycobacteriales</taxon>
        <taxon>Corynebacteriaceae</taxon>
        <taxon>Corynebacterium</taxon>
    </lineage>
</organism>
<comment type="caution">
    <text evidence="4">The sequence shown here is derived from an EMBL/GenBank/DDBJ whole genome shotgun (WGS) entry which is preliminary data.</text>
</comment>
<dbReference type="InterPro" id="IPR037185">
    <property type="entry name" value="EmrE-like"/>
</dbReference>
<keyword evidence="2" id="KW-1133">Transmembrane helix</keyword>
<keyword evidence="2" id="KW-0812">Transmembrane</keyword>
<dbReference type="Proteomes" id="UP001183619">
    <property type="component" value="Unassembled WGS sequence"/>
</dbReference>
<keyword evidence="5" id="KW-1185">Reference proteome</keyword>
<feature type="transmembrane region" description="Helical" evidence="2">
    <location>
        <begin position="44"/>
        <end position="61"/>
    </location>
</feature>
<keyword evidence="2" id="KW-0472">Membrane</keyword>
<dbReference type="SUPFAM" id="SSF103481">
    <property type="entry name" value="Multidrug resistance efflux transporter EmrE"/>
    <property type="match status" value="2"/>
</dbReference>
<protein>
    <submittedName>
        <fullName evidence="4">Inner membrane transporter RhtA</fullName>
    </submittedName>
</protein>
<comment type="similarity">
    <text evidence="1">Belongs to the EamA transporter family.</text>
</comment>
<feature type="transmembrane region" description="Helical" evidence="2">
    <location>
        <begin position="73"/>
        <end position="93"/>
    </location>
</feature>
<dbReference type="EMBL" id="JAVDYF010000001">
    <property type="protein sequence ID" value="MDR7356124.1"/>
    <property type="molecule type" value="Genomic_DNA"/>
</dbReference>
<evidence type="ECO:0000313" key="4">
    <source>
        <dbReference type="EMBL" id="MDR7356124.1"/>
    </source>
</evidence>
<evidence type="ECO:0000256" key="2">
    <source>
        <dbReference type="SAM" id="Phobius"/>
    </source>
</evidence>
<accession>A0ABU2BBW1</accession>
<feature type="transmembrane region" description="Helical" evidence="2">
    <location>
        <begin position="12"/>
        <end position="38"/>
    </location>
</feature>
<feature type="transmembrane region" description="Helical" evidence="2">
    <location>
        <begin position="182"/>
        <end position="202"/>
    </location>
</feature>
<proteinExistence type="inferred from homology"/>
<feature type="transmembrane region" description="Helical" evidence="2">
    <location>
        <begin position="268"/>
        <end position="284"/>
    </location>
</feature>
<dbReference type="RefSeq" id="WP_277104597.1">
    <property type="nucleotide sequence ID" value="NZ_BAAAJS010000056.1"/>
</dbReference>
<evidence type="ECO:0000256" key="1">
    <source>
        <dbReference type="ARBA" id="ARBA00007362"/>
    </source>
</evidence>
<evidence type="ECO:0000313" key="5">
    <source>
        <dbReference type="Proteomes" id="UP001183619"/>
    </source>
</evidence>
<gene>
    <name evidence="4" type="ORF">J2S37_002662</name>
</gene>
<name>A0ABU2BBW1_9CORY</name>
<feature type="transmembrane region" description="Helical" evidence="2">
    <location>
        <begin position="149"/>
        <end position="170"/>
    </location>
</feature>
<feature type="transmembrane region" description="Helical" evidence="2">
    <location>
        <begin position="99"/>
        <end position="117"/>
    </location>
</feature>
<evidence type="ECO:0000259" key="3">
    <source>
        <dbReference type="Pfam" id="PF00892"/>
    </source>
</evidence>
<sequence>MTKTSSDLSRSPLLPALITVGSGLSLYTGAAIAVGLFAVLPPAIVAWLRVAFAGAIMAVLFRPSWDTFFGDKITLAAAYGASMIFMNICFYNAIESIPLGTAVAIEFVGPIVVGALTSKTLKHAAALVLAAVGVLLISGVQWTDNAVGVLYALGAAAGWGVYIWVGLKLSRRVESHKQTQKLLAAGLLYGAFFALPVVWWVFPDKVAMDPAMVVGLAAGLAVLSTVVPSSLDIIAMRLSTPSLYAVLSALMPLVATVCGAVILGQFLTVVEMVGVVAVIVAVLVRR</sequence>
<feature type="transmembrane region" description="Helical" evidence="2">
    <location>
        <begin position="124"/>
        <end position="143"/>
    </location>
</feature>
<feature type="transmembrane region" description="Helical" evidence="2">
    <location>
        <begin position="242"/>
        <end position="262"/>
    </location>
</feature>
<dbReference type="Pfam" id="PF00892">
    <property type="entry name" value="EamA"/>
    <property type="match status" value="1"/>
</dbReference>
<feature type="transmembrane region" description="Helical" evidence="2">
    <location>
        <begin position="214"/>
        <end position="235"/>
    </location>
</feature>
<feature type="domain" description="EamA" evidence="3">
    <location>
        <begin position="148"/>
        <end position="284"/>
    </location>
</feature>
<dbReference type="InterPro" id="IPR000620">
    <property type="entry name" value="EamA_dom"/>
</dbReference>
<reference evidence="4 5" key="1">
    <citation type="submission" date="2023-07" db="EMBL/GenBank/DDBJ databases">
        <title>Sequencing the genomes of 1000 actinobacteria strains.</title>
        <authorList>
            <person name="Klenk H.-P."/>
        </authorList>
    </citation>
    <scope>NUCLEOTIDE SEQUENCE [LARGE SCALE GENOMIC DNA]</scope>
    <source>
        <strain evidence="4 5">DSM 44508</strain>
    </source>
</reference>